<evidence type="ECO:0000313" key="1">
    <source>
        <dbReference type="EMBL" id="KAF6020353.1"/>
    </source>
</evidence>
<dbReference type="SUPFAM" id="SSF49785">
    <property type="entry name" value="Galactose-binding domain-like"/>
    <property type="match status" value="1"/>
</dbReference>
<evidence type="ECO:0000313" key="2">
    <source>
        <dbReference type="Proteomes" id="UP000593567"/>
    </source>
</evidence>
<dbReference type="OrthoDB" id="547680at2759"/>
<reference evidence="1" key="1">
    <citation type="submission" date="2020-06" db="EMBL/GenBank/DDBJ databases">
        <title>Draft genome of Bugula neritina, a colonial animal packing powerful symbionts and potential medicines.</title>
        <authorList>
            <person name="Rayko M."/>
        </authorList>
    </citation>
    <scope>NUCLEOTIDE SEQUENCE [LARGE SCALE GENOMIC DNA]</scope>
    <source>
        <strain evidence="1">Kwan_BN1</strain>
    </source>
</reference>
<keyword evidence="2" id="KW-1185">Reference proteome</keyword>
<proteinExistence type="predicted"/>
<gene>
    <name evidence="1" type="ORF">EB796_021325</name>
</gene>
<dbReference type="Proteomes" id="UP000593567">
    <property type="component" value="Unassembled WGS sequence"/>
</dbReference>
<dbReference type="Gene3D" id="2.60.120.260">
    <property type="entry name" value="Galactose-binding domain-like"/>
    <property type="match status" value="1"/>
</dbReference>
<sequence length="146" mass="17009">MLCTYECLTNERCHGVQFHIQTEIKCSFETCLNPDLLTEYRQTGVAVYVKDDLGKSLNMLLARDKLATQSSYYDRALYKASHGNDGIYYNASNPRASLVHTEIEYRPWWRVDLQEDHCVWAVNILNRIEVILSNPQLQFMLCCMFS</sequence>
<protein>
    <submittedName>
        <fullName evidence="1">Uncharacterized protein</fullName>
    </submittedName>
</protein>
<dbReference type="AlphaFoldDB" id="A0A7J7J2N8"/>
<organism evidence="1 2">
    <name type="scientific">Bugula neritina</name>
    <name type="common">Brown bryozoan</name>
    <name type="synonym">Sertularia neritina</name>
    <dbReference type="NCBI Taxonomy" id="10212"/>
    <lineage>
        <taxon>Eukaryota</taxon>
        <taxon>Metazoa</taxon>
        <taxon>Spiralia</taxon>
        <taxon>Lophotrochozoa</taxon>
        <taxon>Bryozoa</taxon>
        <taxon>Gymnolaemata</taxon>
        <taxon>Cheilostomatida</taxon>
        <taxon>Flustrina</taxon>
        <taxon>Buguloidea</taxon>
        <taxon>Bugulidae</taxon>
        <taxon>Bugula</taxon>
    </lineage>
</organism>
<dbReference type="PANTHER" id="PTHR45713">
    <property type="entry name" value="FTP DOMAIN-CONTAINING PROTEIN"/>
    <property type="match status" value="1"/>
</dbReference>
<dbReference type="InterPro" id="IPR008979">
    <property type="entry name" value="Galactose-bd-like_sf"/>
</dbReference>
<comment type="caution">
    <text evidence="1">The sequence shown here is derived from an EMBL/GenBank/DDBJ whole genome shotgun (WGS) entry which is preliminary data.</text>
</comment>
<dbReference type="InterPro" id="IPR051941">
    <property type="entry name" value="BG_Antigen-Binding_Lectin"/>
</dbReference>
<name>A0A7J7J2N8_BUGNE</name>
<dbReference type="PANTHER" id="PTHR45713:SF6">
    <property type="entry name" value="F5_8 TYPE C DOMAIN-CONTAINING PROTEIN"/>
    <property type="match status" value="1"/>
</dbReference>
<dbReference type="EMBL" id="VXIV02003179">
    <property type="protein sequence ID" value="KAF6020353.1"/>
    <property type="molecule type" value="Genomic_DNA"/>
</dbReference>
<accession>A0A7J7J2N8</accession>